<proteinExistence type="inferred from homology"/>
<feature type="domain" description="Transcription factor NikR nickel binding C-terminal" evidence="6">
    <location>
        <begin position="54"/>
        <end position="129"/>
    </location>
</feature>
<dbReference type="GO" id="GO:0016151">
    <property type="term" value="F:nickel cation binding"/>
    <property type="evidence" value="ECO:0007669"/>
    <property type="project" value="InterPro"/>
</dbReference>
<dbReference type="GO" id="GO:0003677">
    <property type="term" value="F:DNA binding"/>
    <property type="evidence" value="ECO:0007669"/>
    <property type="project" value="InterPro"/>
</dbReference>
<keyword evidence="1" id="KW-0533">Nickel</keyword>
<dbReference type="InterPro" id="IPR013321">
    <property type="entry name" value="Arc_rbn_hlx_hlx"/>
</dbReference>
<dbReference type="Gene3D" id="3.30.70.1150">
    <property type="entry name" value="ACT-like. Chain A, domain 2"/>
    <property type="match status" value="1"/>
</dbReference>
<sequence length="153" mass="17641">MERITMSLESGLAGQFDDFINGHGYTNRSEAMRDLIRERLESERLKKWEDGHCVATLSYVYNHHEWELSSRITRAHHHSHELNVTNTHIHLDHDNCLEIAVMRGPVKDVREFASTIMAERGVRHGKLGMIPVDITEEEHNGHGVPHLHSHPMT</sequence>
<evidence type="ECO:0000259" key="6">
    <source>
        <dbReference type="Pfam" id="PF08753"/>
    </source>
</evidence>
<evidence type="ECO:0000256" key="3">
    <source>
        <dbReference type="ARBA" id="ARBA00023015"/>
    </source>
</evidence>
<gene>
    <name evidence="7" type="ORF">MNBD_GAMMA17-751</name>
</gene>
<keyword evidence="3" id="KW-0805">Transcription regulation</keyword>
<keyword evidence="4" id="KW-0238">DNA-binding</keyword>
<dbReference type="InterPro" id="IPR027271">
    <property type="entry name" value="Acetolactate_synth/TF_NikR_C"/>
</dbReference>
<dbReference type="GO" id="GO:0006355">
    <property type="term" value="P:regulation of DNA-templated transcription"/>
    <property type="evidence" value="ECO:0007669"/>
    <property type="project" value="InterPro"/>
</dbReference>
<dbReference type="PANTHER" id="PTHR34719">
    <property type="entry name" value="NICKEL-RESPONSIVE REGULATOR"/>
    <property type="match status" value="1"/>
</dbReference>
<dbReference type="InterPro" id="IPR050192">
    <property type="entry name" value="CopG/NikR_regulator"/>
</dbReference>
<evidence type="ECO:0000256" key="1">
    <source>
        <dbReference type="ARBA" id="ARBA00022596"/>
    </source>
</evidence>
<dbReference type="InterPro" id="IPR010985">
    <property type="entry name" value="Ribbon_hlx_hlx"/>
</dbReference>
<dbReference type="NCBIfam" id="NF002169">
    <property type="entry name" value="PRK01002.1"/>
    <property type="match status" value="1"/>
</dbReference>
<dbReference type="InterPro" id="IPR045865">
    <property type="entry name" value="ACT-like_dom_sf"/>
</dbReference>
<dbReference type="AlphaFoldDB" id="A0A3B1A1X4"/>
<dbReference type="Pfam" id="PF08753">
    <property type="entry name" value="NikR_C"/>
    <property type="match status" value="1"/>
</dbReference>
<dbReference type="SUPFAM" id="SSF55021">
    <property type="entry name" value="ACT-like"/>
    <property type="match status" value="1"/>
</dbReference>
<dbReference type="GO" id="GO:0010045">
    <property type="term" value="P:response to nickel cation"/>
    <property type="evidence" value="ECO:0007669"/>
    <property type="project" value="InterPro"/>
</dbReference>
<protein>
    <submittedName>
        <fullName evidence="7">Nickel responsive regulator NikR</fullName>
    </submittedName>
</protein>
<dbReference type="Gene3D" id="1.10.1220.10">
    <property type="entry name" value="Met repressor-like"/>
    <property type="match status" value="1"/>
</dbReference>
<evidence type="ECO:0000256" key="2">
    <source>
        <dbReference type="ARBA" id="ARBA00022723"/>
    </source>
</evidence>
<dbReference type="CDD" id="cd22231">
    <property type="entry name" value="RHH_NikR_HicB-like"/>
    <property type="match status" value="1"/>
</dbReference>
<dbReference type="EMBL" id="UOFQ01000054">
    <property type="protein sequence ID" value="VAW86866.1"/>
    <property type="molecule type" value="Genomic_DNA"/>
</dbReference>
<keyword evidence="5" id="KW-0804">Transcription</keyword>
<dbReference type="InterPro" id="IPR014864">
    <property type="entry name" value="TF_NikR_Ni-bd_C"/>
</dbReference>
<dbReference type="HAMAP" id="MF_00476">
    <property type="entry name" value="NikR"/>
    <property type="match status" value="1"/>
</dbReference>
<reference evidence="7" key="1">
    <citation type="submission" date="2018-06" db="EMBL/GenBank/DDBJ databases">
        <authorList>
            <person name="Zhirakovskaya E."/>
        </authorList>
    </citation>
    <scope>NUCLEOTIDE SEQUENCE</scope>
</reference>
<evidence type="ECO:0000256" key="5">
    <source>
        <dbReference type="ARBA" id="ARBA00023163"/>
    </source>
</evidence>
<name>A0A3B1A1X4_9ZZZZ</name>
<evidence type="ECO:0000313" key="7">
    <source>
        <dbReference type="EMBL" id="VAW86866.1"/>
    </source>
</evidence>
<evidence type="ECO:0000256" key="4">
    <source>
        <dbReference type="ARBA" id="ARBA00023125"/>
    </source>
</evidence>
<dbReference type="NCBIfam" id="NF003381">
    <property type="entry name" value="PRK04460.1"/>
    <property type="match status" value="1"/>
</dbReference>
<keyword evidence="2" id="KW-0479">Metal-binding</keyword>
<accession>A0A3B1A1X4</accession>
<dbReference type="InterPro" id="IPR022988">
    <property type="entry name" value="Ni_resp_reg_NikR"/>
</dbReference>
<dbReference type="SUPFAM" id="SSF47598">
    <property type="entry name" value="Ribbon-helix-helix"/>
    <property type="match status" value="1"/>
</dbReference>
<organism evidence="7">
    <name type="scientific">hydrothermal vent metagenome</name>
    <dbReference type="NCBI Taxonomy" id="652676"/>
    <lineage>
        <taxon>unclassified sequences</taxon>
        <taxon>metagenomes</taxon>
        <taxon>ecological metagenomes</taxon>
    </lineage>
</organism>
<dbReference type="NCBIfam" id="NF002815">
    <property type="entry name" value="PRK02967.1"/>
    <property type="match status" value="1"/>
</dbReference>
<dbReference type="PANTHER" id="PTHR34719:SF2">
    <property type="entry name" value="NICKEL-RESPONSIVE REGULATOR"/>
    <property type="match status" value="1"/>
</dbReference>